<evidence type="ECO:0000256" key="11">
    <source>
        <dbReference type="ARBA" id="ARBA00023049"/>
    </source>
</evidence>
<evidence type="ECO:0000313" key="18">
    <source>
        <dbReference type="Proteomes" id="UP000199529"/>
    </source>
</evidence>
<sequence length="640" mass="71168">MPKRPPHAARSRRPAALWIMLLSLVLALISPAVAQSAPGPAEKPTAPTEKSPVRTLEAKDRPPLPADDSAQRRKYFEVQDFPFRPRPSAQAEVQAPDCDPSQFTGNTGSELVRQIQSATPDCINTLFRLTGGDAHGAFREEQMVTVANALRDNAAAYPGDNSTNTLQLVLFLRAGYYVQWGDPGSVGEYGPALKAAIQGGLDAFFGNPKSGTVSDESGQVLSESVILIDSSTENGRYLEVVKRLLTAYDSSYDQFYWMVNAVNSVYTVLFRGHQFPDFVDAVHADPSVVDTVHTFATQHLDLLGTKNRFLTANAGLELGRFVQHEALRDKVRPLLKDLLGRSQMTGPTAPLWVSVAQMTDYYDKQNCGEYGTCDLQQRLTDAVLTVKHTCSPSISIRAQQMSAEELAASCTSLNGQDAFFHDKVQDGGQPVADDNNTTIEVVAFDSSADYQTYAGVIFGISTNNGGMYLEGDPAKPGNLPRFIAYEAEWQRPTFEIWNLNHEYTHYLDGRFNMHGDFAASTSTPTVWWIEGVGEYISYSYRNQPYQEAIDEAGKQTYRLSELWDTTYNNGDTNRTYRWGYLAVRYMFDRHRAELGTVLNYYRQGDWNGARDFLTRTIGTSYDQDWSNWLNECAAGACSTP</sequence>
<evidence type="ECO:0000256" key="9">
    <source>
        <dbReference type="ARBA" id="ARBA00022801"/>
    </source>
</evidence>
<evidence type="ECO:0000256" key="10">
    <source>
        <dbReference type="ARBA" id="ARBA00022833"/>
    </source>
</evidence>
<dbReference type="Pfam" id="PF01752">
    <property type="entry name" value="Peptidase_M9"/>
    <property type="match status" value="1"/>
</dbReference>
<evidence type="ECO:0000313" key="17">
    <source>
        <dbReference type="EMBL" id="SDY43099.1"/>
    </source>
</evidence>
<dbReference type="GO" id="GO:0005576">
    <property type="term" value="C:extracellular region"/>
    <property type="evidence" value="ECO:0007669"/>
    <property type="project" value="UniProtKB-SubCell"/>
</dbReference>
<dbReference type="Pfam" id="PF08453">
    <property type="entry name" value="Peptidase_M9_N"/>
    <property type="match status" value="1"/>
</dbReference>
<keyword evidence="10" id="KW-0862">Zinc</keyword>
<comment type="subcellular location">
    <subcellularLocation>
        <location evidence="3">Secreted</location>
    </subcellularLocation>
</comment>
<dbReference type="GO" id="GO:0004222">
    <property type="term" value="F:metalloendopeptidase activity"/>
    <property type="evidence" value="ECO:0007669"/>
    <property type="project" value="InterPro"/>
</dbReference>
<evidence type="ECO:0000256" key="12">
    <source>
        <dbReference type="ARBA" id="ARBA00023145"/>
    </source>
</evidence>
<comment type="catalytic activity">
    <reaction evidence="1">
        <text>Digestion of native collagen in the triple helical region at Xaa-|-Gly bonds. With synthetic peptides, a preference is shown for Gly at P3 and P1', Pro and Ala at P2 and P2', and hydroxyproline, Ala or Arg at P3'.</text>
        <dbReference type="EC" id="3.4.24.3"/>
    </reaction>
</comment>
<keyword evidence="18" id="KW-1185">Reference proteome</keyword>
<keyword evidence="8 15" id="KW-0732">Signal</keyword>
<dbReference type="Proteomes" id="UP000199529">
    <property type="component" value="Unassembled WGS sequence"/>
</dbReference>
<evidence type="ECO:0000256" key="7">
    <source>
        <dbReference type="ARBA" id="ARBA00022723"/>
    </source>
</evidence>
<proteinExistence type="predicted"/>
<evidence type="ECO:0000256" key="5">
    <source>
        <dbReference type="ARBA" id="ARBA00022525"/>
    </source>
</evidence>
<dbReference type="PRINTS" id="PR00931">
    <property type="entry name" value="MICOLLPTASE"/>
</dbReference>
<feature type="region of interest" description="Disordered" evidence="14">
    <location>
        <begin position="35"/>
        <end position="72"/>
    </location>
</feature>
<accession>A0A1H3JU22</accession>
<evidence type="ECO:0000256" key="8">
    <source>
        <dbReference type="ARBA" id="ARBA00022729"/>
    </source>
</evidence>
<keyword evidence="12" id="KW-0865">Zymogen</keyword>
<dbReference type="GO" id="GO:0008270">
    <property type="term" value="F:zinc ion binding"/>
    <property type="evidence" value="ECO:0007669"/>
    <property type="project" value="InterPro"/>
</dbReference>
<dbReference type="STRING" id="418495.SAMN05216215_1026105"/>
<organism evidence="17 18">
    <name type="scientific">Saccharopolyspora shandongensis</name>
    <dbReference type="NCBI Taxonomy" id="418495"/>
    <lineage>
        <taxon>Bacteria</taxon>
        <taxon>Bacillati</taxon>
        <taxon>Actinomycetota</taxon>
        <taxon>Actinomycetes</taxon>
        <taxon>Pseudonocardiales</taxon>
        <taxon>Pseudonocardiaceae</taxon>
        <taxon>Saccharopolyspora</taxon>
    </lineage>
</organism>
<dbReference type="AlphaFoldDB" id="A0A1H3JU22"/>
<protein>
    <recommendedName>
        <fullName evidence="4">microbial collagenase</fullName>
        <ecNumber evidence="4">3.4.24.3</ecNumber>
    </recommendedName>
</protein>
<dbReference type="PANTHER" id="PTHR13062">
    <property type="entry name" value="COLLAGENASE"/>
    <property type="match status" value="1"/>
</dbReference>
<dbReference type="InterPro" id="IPR002169">
    <property type="entry name" value="Peptidase_M9A/M9B"/>
</dbReference>
<keyword evidence="6" id="KW-0645">Protease</keyword>
<evidence type="ECO:0000256" key="13">
    <source>
        <dbReference type="PIRSR" id="PIRSR602169-1"/>
    </source>
</evidence>
<dbReference type="InterPro" id="IPR013661">
    <property type="entry name" value="Peptidase_M9_N_dom"/>
</dbReference>
<keyword evidence="5" id="KW-0964">Secreted</keyword>
<evidence type="ECO:0000256" key="3">
    <source>
        <dbReference type="ARBA" id="ARBA00004613"/>
    </source>
</evidence>
<evidence type="ECO:0000259" key="16">
    <source>
        <dbReference type="Pfam" id="PF08453"/>
    </source>
</evidence>
<dbReference type="GO" id="GO:0006508">
    <property type="term" value="P:proteolysis"/>
    <property type="evidence" value="ECO:0007669"/>
    <property type="project" value="UniProtKB-KW"/>
</dbReference>
<dbReference type="Gene3D" id="1.10.390.20">
    <property type="match status" value="1"/>
</dbReference>
<feature type="chain" id="PRO_5038335786" description="microbial collagenase" evidence="15">
    <location>
        <begin position="35"/>
        <end position="640"/>
    </location>
</feature>
<feature type="domain" description="Peptidase M9 collagenase N-terminal" evidence="16">
    <location>
        <begin position="98"/>
        <end position="279"/>
    </location>
</feature>
<dbReference type="PANTHER" id="PTHR13062:SF9">
    <property type="entry name" value="MICROBIAL COLLAGENASE"/>
    <property type="match status" value="1"/>
</dbReference>
<evidence type="ECO:0000256" key="14">
    <source>
        <dbReference type="SAM" id="MobiDB-lite"/>
    </source>
</evidence>
<keyword evidence="11" id="KW-0482">Metalloprotease</keyword>
<comment type="cofactor">
    <cofactor evidence="2">
        <name>Zn(2+)</name>
        <dbReference type="ChEBI" id="CHEBI:29105"/>
    </cofactor>
</comment>
<keyword evidence="9" id="KW-0378">Hydrolase</keyword>
<feature type="signal peptide" evidence="15">
    <location>
        <begin position="1"/>
        <end position="34"/>
    </location>
</feature>
<feature type="active site" evidence="13">
    <location>
        <position position="502"/>
    </location>
</feature>
<dbReference type="Gene3D" id="3.40.30.160">
    <property type="entry name" value="Collagenase ColT, N-terminal domain"/>
    <property type="match status" value="1"/>
</dbReference>
<gene>
    <name evidence="17" type="ORF">SAMN05216215_1026105</name>
</gene>
<evidence type="ECO:0000256" key="2">
    <source>
        <dbReference type="ARBA" id="ARBA00001947"/>
    </source>
</evidence>
<dbReference type="EMBL" id="FNOK01000026">
    <property type="protein sequence ID" value="SDY43099.1"/>
    <property type="molecule type" value="Genomic_DNA"/>
</dbReference>
<reference evidence="18" key="1">
    <citation type="submission" date="2016-10" db="EMBL/GenBank/DDBJ databases">
        <authorList>
            <person name="Varghese N."/>
            <person name="Submissions S."/>
        </authorList>
    </citation>
    <scope>NUCLEOTIDE SEQUENCE [LARGE SCALE GENOMIC DNA]</scope>
    <source>
        <strain evidence="18">CGMCC 4.3530</strain>
    </source>
</reference>
<dbReference type="EC" id="3.4.24.3" evidence="4"/>
<keyword evidence="7" id="KW-0479">Metal-binding</keyword>
<name>A0A1H3JU22_9PSEU</name>
<evidence type="ECO:0000256" key="15">
    <source>
        <dbReference type="SAM" id="SignalP"/>
    </source>
</evidence>
<evidence type="ECO:0000256" key="6">
    <source>
        <dbReference type="ARBA" id="ARBA00022670"/>
    </source>
</evidence>
<evidence type="ECO:0000256" key="4">
    <source>
        <dbReference type="ARBA" id="ARBA00012653"/>
    </source>
</evidence>
<evidence type="ECO:0000256" key="1">
    <source>
        <dbReference type="ARBA" id="ARBA00000424"/>
    </source>
</evidence>